<dbReference type="InterPro" id="IPR036388">
    <property type="entry name" value="WH-like_DNA-bd_sf"/>
</dbReference>
<proteinExistence type="predicted"/>
<evidence type="ECO:0000256" key="3">
    <source>
        <dbReference type="ARBA" id="ARBA00023163"/>
    </source>
</evidence>
<dbReference type="Gene3D" id="1.10.10.10">
    <property type="entry name" value="Winged helix-like DNA-binding domain superfamily/Winged helix DNA-binding domain"/>
    <property type="match status" value="1"/>
</dbReference>
<sequence>MAAESRISTPSTVRRRLKALDRIPIERFNRAYMIPALHEAGMALAAHGQDFTFDASMLTKEELPACPVATIVKLIGNKWKLLIIRNLLGGTQRFNEMRRTIPGISQKVLTDNLRELEHDELIVRKVYAEVPPRVEYSLSEMGTTLKPVFDSMQAWGENYQAIVRGE</sequence>
<dbReference type="Pfam" id="PF01638">
    <property type="entry name" value="HxlR"/>
    <property type="match status" value="1"/>
</dbReference>
<comment type="caution">
    <text evidence="5">The sequence shown here is derived from an EMBL/GenBank/DDBJ whole genome shotgun (WGS) entry which is preliminary data.</text>
</comment>
<dbReference type="InterPro" id="IPR036390">
    <property type="entry name" value="WH_DNA-bd_sf"/>
</dbReference>
<dbReference type="AlphaFoldDB" id="A0A645AKP9"/>
<evidence type="ECO:0000259" key="4">
    <source>
        <dbReference type="PROSITE" id="PS51118"/>
    </source>
</evidence>
<protein>
    <recommendedName>
        <fullName evidence="4">HTH hxlR-type domain-containing protein</fullName>
    </recommendedName>
</protein>
<gene>
    <name evidence="5" type="ORF">SDC9_100459</name>
</gene>
<dbReference type="PANTHER" id="PTHR33204">
    <property type="entry name" value="TRANSCRIPTIONAL REGULATOR, MARR FAMILY"/>
    <property type="match status" value="1"/>
</dbReference>
<keyword evidence="2" id="KW-0238">DNA-binding</keyword>
<organism evidence="5">
    <name type="scientific">bioreactor metagenome</name>
    <dbReference type="NCBI Taxonomy" id="1076179"/>
    <lineage>
        <taxon>unclassified sequences</taxon>
        <taxon>metagenomes</taxon>
        <taxon>ecological metagenomes</taxon>
    </lineage>
</organism>
<evidence type="ECO:0000256" key="1">
    <source>
        <dbReference type="ARBA" id="ARBA00023015"/>
    </source>
</evidence>
<evidence type="ECO:0000256" key="2">
    <source>
        <dbReference type="ARBA" id="ARBA00023125"/>
    </source>
</evidence>
<keyword evidence="3" id="KW-0804">Transcription</keyword>
<dbReference type="PROSITE" id="PS51118">
    <property type="entry name" value="HTH_HXLR"/>
    <property type="match status" value="1"/>
</dbReference>
<reference evidence="5" key="1">
    <citation type="submission" date="2019-08" db="EMBL/GenBank/DDBJ databases">
        <authorList>
            <person name="Kucharzyk K."/>
            <person name="Murdoch R.W."/>
            <person name="Higgins S."/>
            <person name="Loffler F."/>
        </authorList>
    </citation>
    <scope>NUCLEOTIDE SEQUENCE</scope>
</reference>
<evidence type="ECO:0000313" key="5">
    <source>
        <dbReference type="EMBL" id="MPM53690.1"/>
    </source>
</evidence>
<feature type="domain" description="HTH hxlR-type" evidence="4">
    <location>
        <begin position="66"/>
        <end position="164"/>
    </location>
</feature>
<dbReference type="GO" id="GO:0003677">
    <property type="term" value="F:DNA binding"/>
    <property type="evidence" value="ECO:0007669"/>
    <property type="project" value="UniProtKB-KW"/>
</dbReference>
<name>A0A645AKP9_9ZZZZ</name>
<keyword evidence="1" id="KW-0805">Transcription regulation</keyword>
<dbReference type="EMBL" id="VSSQ01014454">
    <property type="protein sequence ID" value="MPM53690.1"/>
    <property type="molecule type" value="Genomic_DNA"/>
</dbReference>
<dbReference type="SUPFAM" id="SSF46785">
    <property type="entry name" value="Winged helix' DNA-binding domain"/>
    <property type="match status" value="1"/>
</dbReference>
<dbReference type="InterPro" id="IPR002577">
    <property type="entry name" value="HTH_HxlR"/>
</dbReference>
<dbReference type="PANTHER" id="PTHR33204:SF37">
    <property type="entry name" value="HTH-TYPE TRANSCRIPTIONAL REGULATOR YODB"/>
    <property type="match status" value="1"/>
</dbReference>
<accession>A0A645AKP9</accession>